<gene>
    <name evidence="1" type="ORF">BJY22_007007</name>
</gene>
<keyword evidence="2" id="KW-1185">Reference proteome</keyword>
<comment type="caution">
    <text evidence="1">The sequence shown here is derived from an EMBL/GenBank/DDBJ whole genome shotgun (WGS) entry which is preliminary data.</text>
</comment>
<dbReference type="EMBL" id="JAASRO010000001">
    <property type="protein sequence ID" value="NIK61290.1"/>
    <property type="molecule type" value="Genomic_DNA"/>
</dbReference>
<accession>A0A7X5VHB8</accession>
<protein>
    <submittedName>
        <fullName evidence="1">Uncharacterized protein</fullName>
    </submittedName>
</protein>
<dbReference type="RefSeq" id="WP_167215691.1">
    <property type="nucleotide sequence ID" value="NZ_JAASRO010000001.1"/>
</dbReference>
<proteinExistence type="predicted"/>
<dbReference type="AlphaFoldDB" id="A0A7X5VHB8"/>
<dbReference type="Proteomes" id="UP000555407">
    <property type="component" value="Unassembled WGS sequence"/>
</dbReference>
<evidence type="ECO:0000313" key="2">
    <source>
        <dbReference type="Proteomes" id="UP000555407"/>
    </source>
</evidence>
<name>A0A7X5VHB8_9ACTN</name>
<organism evidence="1 2">
    <name type="scientific">Kribbella shirazensis</name>
    <dbReference type="NCBI Taxonomy" id="1105143"/>
    <lineage>
        <taxon>Bacteria</taxon>
        <taxon>Bacillati</taxon>
        <taxon>Actinomycetota</taxon>
        <taxon>Actinomycetes</taxon>
        <taxon>Propionibacteriales</taxon>
        <taxon>Kribbellaceae</taxon>
        <taxon>Kribbella</taxon>
    </lineage>
</organism>
<evidence type="ECO:0000313" key="1">
    <source>
        <dbReference type="EMBL" id="NIK61290.1"/>
    </source>
</evidence>
<reference evidence="1 2" key="1">
    <citation type="submission" date="2020-03" db="EMBL/GenBank/DDBJ databases">
        <title>Sequencing the genomes of 1000 actinobacteria strains.</title>
        <authorList>
            <person name="Klenk H.-P."/>
        </authorList>
    </citation>
    <scope>NUCLEOTIDE SEQUENCE [LARGE SCALE GENOMIC DNA]</scope>
    <source>
        <strain evidence="1 2">DSM 45490</strain>
    </source>
</reference>
<sequence length="172" mass="18939">MFPEARRGFYISDADVAESPAYERMLLLLTAALMEAFGITVQLSAEPEHGQVEGFVLGGEAIVANWLGGPELWSVDASAPPSRRSVFRDVVEQVSVASLVAQVRSKRRLQMLAAYLNVPWAWFQRRCEELAVAGVDDLAHPRSRLLSTSGLNTAIRYVAYIDDLEGAELACR</sequence>